<evidence type="ECO:0000256" key="1">
    <source>
        <dbReference type="SAM" id="SignalP"/>
    </source>
</evidence>
<organism evidence="2 3">
    <name type="scientific">Methylomonas subterranea</name>
    <dbReference type="NCBI Taxonomy" id="2952225"/>
    <lineage>
        <taxon>Bacteria</taxon>
        <taxon>Pseudomonadati</taxon>
        <taxon>Pseudomonadota</taxon>
        <taxon>Gammaproteobacteria</taxon>
        <taxon>Methylococcales</taxon>
        <taxon>Methylococcaceae</taxon>
        <taxon>Methylomonas</taxon>
    </lineage>
</organism>
<proteinExistence type="predicted"/>
<comment type="caution">
    <text evidence="2">The sequence shown here is derived from an EMBL/GenBank/DDBJ whole genome shotgun (WGS) entry which is preliminary data.</text>
</comment>
<protein>
    <submittedName>
        <fullName evidence="2">Uncharacterized protein</fullName>
    </submittedName>
</protein>
<dbReference type="RefSeq" id="WP_256604538.1">
    <property type="nucleotide sequence ID" value="NZ_JANIBJ010000072.1"/>
</dbReference>
<evidence type="ECO:0000313" key="2">
    <source>
        <dbReference type="EMBL" id="MCQ8106424.1"/>
    </source>
</evidence>
<keyword evidence="3" id="KW-1185">Reference proteome</keyword>
<dbReference type="Proteomes" id="UP001524499">
    <property type="component" value="Unassembled WGS sequence"/>
</dbReference>
<sequence length="184" mass="21204">MIKIFLMVLCFLISGNAHSKYPYESLQHAVNRAVKQTDTVFVGRILEKREIDRGLIVGTGAKHIGMLEVEVIKKYRGRVIENEKRLVCTWFDRTEHDFNFRIGQELIFFGIDTGLNIQLPSTYRYIRASTGIEKELSKALKLRSKPIKDWNLIFEIVEASDNVTRNACNEPDAWQLQTQDGKGK</sequence>
<dbReference type="EMBL" id="JANIBJ010000072">
    <property type="protein sequence ID" value="MCQ8106424.1"/>
    <property type="molecule type" value="Genomic_DNA"/>
</dbReference>
<name>A0ABT1TLT9_9GAMM</name>
<evidence type="ECO:0000313" key="3">
    <source>
        <dbReference type="Proteomes" id="UP001524499"/>
    </source>
</evidence>
<reference evidence="2 3" key="1">
    <citation type="submission" date="2022-07" db="EMBL/GenBank/DDBJ databases">
        <title>Methylomonas rivi sp. nov., Methylomonas rosea sp. nov., Methylomonas aureus sp. nov. and Methylomonas subterranea sp. nov., four novel methanotrophs isolated from a freshwater creek and the deep terrestrial subsurface.</title>
        <authorList>
            <person name="Abin C."/>
            <person name="Sankaranarayanan K."/>
            <person name="Garner C."/>
            <person name="Sindelar R."/>
            <person name="Kotary K."/>
            <person name="Garner R."/>
            <person name="Barclay S."/>
            <person name="Lawson P."/>
            <person name="Krumholz L."/>
        </authorList>
    </citation>
    <scope>NUCLEOTIDE SEQUENCE [LARGE SCALE GENOMIC DNA]</scope>
    <source>
        <strain evidence="2 3">SURF-2</strain>
    </source>
</reference>
<feature type="signal peptide" evidence="1">
    <location>
        <begin position="1"/>
        <end position="19"/>
    </location>
</feature>
<gene>
    <name evidence="2" type="ORF">NP590_20160</name>
</gene>
<accession>A0ABT1TLT9</accession>
<keyword evidence="1" id="KW-0732">Signal</keyword>
<feature type="chain" id="PRO_5046624681" evidence="1">
    <location>
        <begin position="20"/>
        <end position="184"/>
    </location>
</feature>